<accession>A0A8S5Q6U6</accession>
<evidence type="ECO:0000313" key="1">
    <source>
        <dbReference type="EMBL" id="DAE14515.1"/>
    </source>
</evidence>
<sequence>MFEGLESVNDITDNAVFGVVIARNSLNADKSGVLDKIDRLRGELFRFGARYGEKVTFGAKAAFVTNTLYCVRIQIKFKIIGFMEA</sequence>
<organism evidence="1">
    <name type="scientific">Myoviridae sp. ct0QB11</name>
    <dbReference type="NCBI Taxonomy" id="2825012"/>
    <lineage>
        <taxon>Viruses</taxon>
        <taxon>Duplodnaviria</taxon>
        <taxon>Heunggongvirae</taxon>
        <taxon>Uroviricota</taxon>
        <taxon>Caudoviricetes</taxon>
    </lineage>
</organism>
<dbReference type="EMBL" id="BK015584">
    <property type="protein sequence ID" value="DAE14515.1"/>
    <property type="molecule type" value="Genomic_DNA"/>
</dbReference>
<reference evidence="1" key="1">
    <citation type="journal article" date="2021" name="Proc. Natl. Acad. Sci. U.S.A.">
        <title>A Catalog of Tens of Thousands of Viruses from Human Metagenomes Reveals Hidden Associations with Chronic Diseases.</title>
        <authorList>
            <person name="Tisza M.J."/>
            <person name="Buck C.B."/>
        </authorList>
    </citation>
    <scope>NUCLEOTIDE SEQUENCE</scope>
    <source>
        <strain evidence="1">Ct0QB11</strain>
    </source>
</reference>
<name>A0A8S5Q6U6_9CAUD</name>
<protein>
    <submittedName>
        <fullName evidence="1">Uncharacterized protein</fullName>
    </submittedName>
</protein>
<proteinExistence type="predicted"/>